<name>A0A9P5RRX0_9FUNG</name>
<gene>
    <name evidence="1" type="ORF">BG015_001701</name>
</gene>
<evidence type="ECO:0000313" key="1">
    <source>
        <dbReference type="EMBL" id="KAF9140338.1"/>
    </source>
</evidence>
<dbReference type="EMBL" id="JAAAUQ010001313">
    <property type="protein sequence ID" value="KAF9140338.1"/>
    <property type="molecule type" value="Genomic_DNA"/>
</dbReference>
<evidence type="ECO:0000313" key="2">
    <source>
        <dbReference type="Proteomes" id="UP000748756"/>
    </source>
</evidence>
<keyword evidence="2" id="KW-1185">Reference proteome</keyword>
<comment type="caution">
    <text evidence="1">The sequence shown here is derived from an EMBL/GenBank/DDBJ whole genome shotgun (WGS) entry which is preliminary data.</text>
</comment>
<dbReference type="OrthoDB" id="2400069at2759"/>
<dbReference type="AlphaFoldDB" id="A0A9P5RRX0"/>
<sequence>MITKMIQWSSVLNRKAATLAFSLHPKATTTDPALQSLLAADHNLGVVDPKHEIYSIDPVLTFFRANPDYHVLPMTDLARKLAWLLGLCKFMRLDVPVPRPKDDKRSIFPPLCNSAKPTTISMYTNTVSRLFALRVPDLPSYALADPHWRRWQDFQFLTSWSRGTGRLRKSSRNTTASPMIAHEVIVAPVRPELKISPTQLDPTTEKFKQLE</sequence>
<dbReference type="Proteomes" id="UP000748756">
    <property type="component" value="Unassembled WGS sequence"/>
</dbReference>
<organism evidence="1 2">
    <name type="scientific">Linnemannia schmuckeri</name>
    <dbReference type="NCBI Taxonomy" id="64567"/>
    <lineage>
        <taxon>Eukaryota</taxon>
        <taxon>Fungi</taxon>
        <taxon>Fungi incertae sedis</taxon>
        <taxon>Mucoromycota</taxon>
        <taxon>Mortierellomycotina</taxon>
        <taxon>Mortierellomycetes</taxon>
        <taxon>Mortierellales</taxon>
        <taxon>Mortierellaceae</taxon>
        <taxon>Linnemannia</taxon>
    </lineage>
</organism>
<accession>A0A9P5RRX0</accession>
<proteinExistence type="predicted"/>
<protein>
    <submittedName>
        <fullName evidence="1">Uncharacterized protein</fullName>
    </submittedName>
</protein>
<reference evidence="1" key="1">
    <citation type="journal article" date="2020" name="Fungal Divers.">
        <title>Resolving the Mortierellaceae phylogeny through synthesis of multi-gene phylogenetics and phylogenomics.</title>
        <authorList>
            <person name="Vandepol N."/>
            <person name="Liber J."/>
            <person name="Desiro A."/>
            <person name="Na H."/>
            <person name="Kennedy M."/>
            <person name="Barry K."/>
            <person name="Grigoriev I.V."/>
            <person name="Miller A.N."/>
            <person name="O'Donnell K."/>
            <person name="Stajich J.E."/>
            <person name="Bonito G."/>
        </authorList>
    </citation>
    <scope>NUCLEOTIDE SEQUENCE</scope>
    <source>
        <strain evidence="1">NRRL 6426</strain>
    </source>
</reference>